<evidence type="ECO:0000313" key="2">
    <source>
        <dbReference type="Proteomes" id="UP000005239"/>
    </source>
</evidence>
<dbReference type="OrthoDB" id="10048995at2759"/>
<protein>
    <submittedName>
        <fullName evidence="1">HLH domain containing protein</fullName>
    </submittedName>
</protein>
<organism evidence="1 2">
    <name type="scientific">Pristionchus pacificus</name>
    <name type="common">Parasitic nematode worm</name>
    <dbReference type="NCBI Taxonomy" id="54126"/>
    <lineage>
        <taxon>Eukaryota</taxon>
        <taxon>Metazoa</taxon>
        <taxon>Ecdysozoa</taxon>
        <taxon>Nematoda</taxon>
        <taxon>Chromadorea</taxon>
        <taxon>Rhabditida</taxon>
        <taxon>Rhabditina</taxon>
        <taxon>Diplogasteromorpha</taxon>
        <taxon>Diplogasteroidea</taxon>
        <taxon>Neodiplogasteridae</taxon>
        <taxon>Pristionchus</taxon>
    </lineage>
</organism>
<evidence type="ECO:0000313" key="1">
    <source>
        <dbReference type="EnsemblMetazoa" id="PPA40124a.1"/>
    </source>
</evidence>
<dbReference type="InterPro" id="IPR050283">
    <property type="entry name" value="E-box_TF_Regulators"/>
</dbReference>
<gene>
    <name evidence="1" type="primary">WBGene00278493</name>
</gene>
<accession>A0A2A6D344</accession>
<dbReference type="SUPFAM" id="SSF47459">
    <property type="entry name" value="HLH, helix-loop-helix DNA-binding domain"/>
    <property type="match status" value="1"/>
</dbReference>
<name>A0A2A6D344_PRIPA</name>
<dbReference type="EnsemblMetazoa" id="PPA40124a.1">
    <property type="protein sequence ID" value="PPA40124a.1"/>
    <property type="gene ID" value="WBGene00278493"/>
</dbReference>
<dbReference type="AlphaFoldDB" id="A0A2A6D344"/>
<dbReference type="PANTHER" id="PTHR23349:SF110">
    <property type="entry name" value="BHLH DOMAIN-CONTAINING PROTEIN"/>
    <property type="match status" value="1"/>
</dbReference>
<dbReference type="SMART" id="SM00353">
    <property type="entry name" value="HLH"/>
    <property type="match status" value="1"/>
</dbReference>
<dbReference type="Pfam" id="PF00010">
    <property type="entry name" value="HLH"/>
    <property type="match status" value="1"/>
</dbReference>
<dbReference type="PANTHER" id="PTHR23349">
    <property type="entry name" value="BASIC HELIX-LOOP-HELIX TRANSCRIPTION FACTOR, TWIST"/>
    <property type="match status" value="1"/>
</dbReference>
<dbReference type="Proteomes" id="UP000005239">
    <property type="component" value="Unassembled WGS sequence"/>
</dbReference>
<proteinExistence type="predicted"/>
<dbReference type="GO" id="GO:0000977">
    <property type="term" value="F:RNA polymerase II transcription regulatory region sequence-specific DNA binding"/>
    <property type="evidence" value="ECO:0000318"/>
    <property type="project" value="GO_Central"/>
</dbReference>
<reference evidence="2" key="1">
    <citation type="journal article" date="2008" name="Nat. Genet.">
        <title>The Pristionchus pacificus genome provides a unique perspective on nematode lifestyle and parasitism.</title>
        <authorList>
            <person name="Dieterich C."/>
            <person name="Clifton S.W."/>
            <person name="Schuster L.N."/>
            <person name="Chinwalla A."/>
            <person name="Delehaunty K."/>
            <person name="Dinkelacker I."/>
            <person name="Fulton L."/>
            <person name="Fulton R."/>
            <person name="Godfrey J."/>
            <person name="Minx P."/>
            <person name="Mitreva M."/>
            <person name="Roeseler W."/>
            <person name="Tian H."/>
            <person name="Witte H."/>
            <person name="Yang S.P."/>
            <person name="Wilson R.K."/>
            <person name="Sommer R.J."/>
        </authorList>
    </citation>
    <scope>NUCLEOTIDE SEQUENCE [LARGE SCALE GENOMIC DNA]</scope>
    <source>
        <strain evidence="2">PS312</strain>
    </source>
</reference>
<keyword evidence="2" id="KW-1185">Reference proteome</keyword>
<sequence>MAKHTCNQKERRNERERKRVNQVNQGFNQLRARIERVSLKKKLSKADTLREATRYIAHLKQLLNNESAPRKTYTVSHEKSSGYPSDESYQSHSPIEYKVDPNHLHQMNYYASHESIICLHDPTTLHLLRLSFIHLGIKRHSVL</sequence>
<accession>A0A8R1YY75</accession>
<reference evidence="1" key="2">
    <citation type="submission" date="2022-06" db="UniProtKB">
        <authorList>
            <consortium name="EnsemblMetazoa"/>
        </authorList>
    </citation>
    <scope>IDENTIFICATION</scope>
    <source>
        <strain evidence="1">PS312</strain>
    </source>
</reference>
<dbReference type="InterPro" id="IPR011598">
    <property type="entry name" value="bHLH_dom"/>
</dbReference>
<dbReference type="GO" id="GO:0000981">
    <property type="term" value="F:DNA-binding transcription factor activity, RNA polymerase II-specific"/>
    <property type="evidence" value="ECO:0000318"/>
    <property type="project" value="GO_Central"/>
</dbReference>
<dbReference type="GO" id="GO:0006357">
    <property type="term" value="P:regulation of transcription by RNA polymerase II"/>
    <property type="evidence" value="ECO:0000318"/>
    <property type="project" value="GO_Central"/>
</dbReference>
<dbReference type="Gene3D" id="4.10.280.10">
    <property type="entry name" value="Helix-loop-helix DNA-binding domain"/>
    <property type="match status" value="1"/>
</dbReference>
<dbReference type="InterPro" id="IPR036638">
    <property type="entry name" value="HLH_DNA-bd_sf"/>
</dbReference>
<dbReference type="PROSITE" id="PS50888">
    <property type="entry name" value="BHLH"/>
    <property type="match status" value="1"/>
</dbReference>
<dbReference type="GO" id="GO:0032502">
    <property type="term" value="P:developmental process"/>
    <property type="evidence" value="ECO:0000318"/>
    <property type="project" value="GO_Central"/>
</dbReference>
<dbReference type="GO" id="GO:0046983">
    <property type="term" value="F:protein dimerization activity"/>
    <property type="evidence" value="ECO:0007669"/>
    <property type="project" value="InterPro"/>
</dbReference>